<dbReference type="Proteomes" id="UP000198802">
    <property type="component" value="Unassembled WGS sequence"/>
</dbReference>
<keyword evidence="3" id="KW-1185">Reference proteome</keyword>
<evidence type="ECO:0000313" key="2">
    <source>
        <dbReference type="EMBL" id="CUU54244.1"/>
    </source>
</evidence>
<proteinExistence type="predicted"/>
<protein>
    <recommendedName>
        <fullName evidence="4">Insertion element protein</fullName>
    </recommendedName>
</protein>
<gene>
    <name evidence="2" type="ORF">Ga0074812_102250</name>
</gene>
<dbReference type="RefSeq" id="WP_091271566.1">
    <property type="nucleotide sequence ID" value="NZ_FAOZ01000002.1"/>
</dbReference>
<dbReference type="AlphaFoldDB" id="A0A0S4QFH7"/>
<sequence length="103" mass="10675">MSARAVPFYCPYCGEEELVPEPAPGGTGEGHGHWACRACRRAFRLSLTALVAATPDHSSPDHSSTDQTSTDQTSRDVAVGTTARTPGSANGTAAAPSDVEETN</sequence>
<reference evidence="3" key="1">
    <citation type="submission" date="2015-11" db="EMBL/GenBank/DDBJ databases">
        <authorList>
            <person name="Varghese N."/>
        </authorList>
    </citation>
    <scope>NUCLEOTIDE SEQUENCE [LARGE SCALE GENOMIC DNA]</scope>
    <source>
        <strain evidence="3">DSM 45899</strain>
    </source>
</reference>
<accession>A0A0S4QFH7</accession>
<feature type="compositionally biased region" description="Polar residues" evidence="1">
    <location>
        <begin position="82"/>
        <end position="91"/>
    </location>
</feature>
<name>A0A0S4QFH7_9ACTN</name>
<evidence type="ECO:0000256" key="1">
    <source>
        <dbReference type="SAM" id="MobiDB-lite"/>
    </source>
</evidence>
<feature type="region of interest" description="Disordered" evidence="1">
    <location>
        <begin position="53"/>
        <end position="103"/>
    </location>
</feature>
<evidence type="ECO:0000313" key="3">
    <source>
        <dbReference type="Proteomes" id="UP000198802"/>
    </source>
</evidence>
<evidence type="ECO:0008006" key="4">
    <source>
        <dbReference type="Google" id="ProtNLM"/>
    </source>
</evidence>
<organism evidence="2 3">
    <name type="scientific">Parafrankia irregularis</name>
    <dbReference type="NCBI Taxonomy" id="795642"/>
    <lineage>
        <taxon>Bacteria</taxon>
        <taxon>Bacillati</taxon>
        <taxon>Actinomycetota</taxon>
        <taxon>Actinomycetes</taxon>
        <taxon>Frankiales</taxon>
        <taxon>Frankiaceae</taxon>
        <taxon>Parafrankia</taxon>
    </lineage>
</organism>
<dbReference type="EMBL" id="FAOZ01000002">
    <property type="protein sequence ID" value="CUU54244.1"/>
    <property type="molecule type" value="Genomic_DNA"/>
</dbReference>